<dbReference type="EMBL" id="JAIVFP010000001">
    <property type="protein sequence ID" value="MCI4682559.1"/>
    <property type="molecule type" value="Genomic_DNA"/>
</dbReference>
<keyword evidence="2" id="KW-1185">Reference proteome</keyword>
<name>A0ABS9Z4F4_9HYPH</name>
<protein>
    <submittedName>
        <fullName evidence="1">Uncharacterized protein</fullName>
    </submittedName>
</protein>
<dbReference type="RefSeq" id="WP_243066562.1">
    <property type="nucleotide sequence ID" value="NZ_JAIVFK010000004.1"/>
</dbReference>
<proteinExistence type="predicted"/>
<accession>A0ABS9Z4F4</accession>
<dbReference type="Proteomes" id="UP001139104">
    <property type="component" value="Unassembled WGS sequence"/>
</dbReference>
<reference evidence="1" key="1">
    <citation type="journal article" date="2022" name="ISME J.">
        <title>Identification of active gaseous-alkane degraders at natural gas seeps.</title>
        <authorList>
            <person name="Farhan Ul Haque M."/>
            <person name="Hernandez M."/>
            <person name="Crombie A.T."/>
            <person name="Murrell J.C."/>
        </authorList>
    </citation>
    <scope>NUCLEOTIDE SEQUENCE</scope>
    <source>
        <strain evidence="1">PC2</strain>
    </source>
</reference>
<sequence>MAKEWKAMSPDEKIEWLYAALQSLEKAIGAAQDDLSGLSRRVVELDLQQKSTYELTNEVVATVERIDAGR</sequence>
<organism evidence="1 2">
    <name type="scientific">Candidatus Rhodoblastus alkanivorans</name>
    <dbReference type="NCBI Taxonomy" id="2954117"/>
    <lineage>
        <taxon>Bacteria</taxon>
        <taxon>Pseudomonadati</taxon>
        <taxon>Pseudomonadota</taxon>
        <taxon>Alphaproteobacteria</taxon>
        <taxon>Hyphomicrobiales</taxon>
        <taxon>Rhodoblastaceae</taxon>
        <taxon>Rhodoblastus</taxon>
    </lineage>
</organism>
<evidence type="ECO:0000313" key="2">
    <source>
        <dbReference type="Proteomes" id="UP001139104"/>
    </source>
</evidence>
<evidence type="ECO:0000313" key="1">
    <source>
        <dbReference type="EMBL" id="MCI4682559.1"/>
    </source>
</evidence>
<gene>
    <name evidence="1" type="ORF">K2U94_07255</name>
</gene>
<comment type="caution">
    <text evidence="1">The sequence shown here is derived from an EMBL/GenBank/DDBJ whole genome shotgun (WGS) entry which is preliminary data.</text>
</comment>